<accession>A0A917JPJ5</accession>
<keyword evidence="2" id="KW-1185">Reference proteome</keyword>
<dbReference type="AlphaFoldDB" id="A0A917JPJ5"/>
<protein>
    <submittedName>
        <fullName evidence="1">Uncharacterized protein</fullName>
    </submittedName>
</protein>
<comment type="caution">
    <text evidence="1">The sequence shown here is derived from an EMBL/GenBank/DDBJ whole genome shotgun (WGS) entry which is preliminary data.</text>
</comment>
<proteinExistence type="predicted"/>
<name>A0A917JPJ5_9GAMM</name>
<gene>
    <name evidence="1" type="ORF">GCM10009332_14840</name>
</gene>
<evidence type="ECO:0000313" key="2">
    <source>
        <dbReference type="Proteomes" id="UP000613743"/>
    </source>
</evidence>
<reference evidence="1" key="1">
    <citation type="journal article" date="2014" name="Int. J. Syst. Evol. Microbiol.">
        <title>Complete genome sequence of Corynebacterium casei LMG S-19264T (=DSM 44701T), isolated from a smear-ripened cheese.</title>
        <authorList>
            <consortium name="US DOE Joint Genome Institute (JGI-PGF)"/>
            <person name="Walter F."/>
            <person name="Albersmeier A."/>
            <person name="Kalinowski J."/>
            <person name="Ruckert C."/>
        </authorList>
    </citation>
    <scope>NUCLEOTIDE SEQUENCE</scope>
    <source>
        <strain evidence="1">JCM 30804</strain>
    </source>
</reference>
<dbReference type="EMBL" id="BMPZ01000003">
    <property type="protein sequence ID" value="GGI78465.1"/>
    <property type="molecule type" value="Genomic_DNA"/>
</dbReference>
<organism evidence="1 2">
    <name type="scientific">Shewanella gelidii</name>
    <dbReference type="NCBI Taxonomy" id="1642821"/>
    <lineage>
        <taxon>Bacteria</taxon>
        <taxon>Pseudomonadati</taxon>
        <taxon>Pseudomonadota</taxon>
        <taxon>Gammaproteobacteria</taxon>
        <taxon>Alteromonadales</taxon>
        <taxon>Shewanellaceae</taxon>
        <taxon>Shewanella</taxon>
    </lineage>
</organism>
<sequence length="55" mass="6573">MPSGRPYKPLAKSSAIAYSKEKRRFRHVTISVPPYYQHVPYEHLRRLEVLFSEVR</sequence>
<evidence type="ECO:0000313" key="1">
    <source>
        <dbReference type="EMBL" id="GGI78465.1"/>
    </source>
</evidence>
<reference evidence="1" key="2">
    <citation type="submission" date="2020-09" db="EMBL/GenBank/DDBJ databases">
        <authorList>
            <person name="Sun Q."/>
            <person name="Ohkuma M."/>
        </authorList>
    </citation>
    <scope>NUCLEOTIDE SEQUENCE</scope>
    <source>
        <strain evidence="1">JCM 30804</strain>
    </source>
</reference>
<dbReference type="Proteomes" id="UP000613743">
    <property type="component" value="Unassembled WGS sequence"/>
</dbReference>